<reference evidence="1 2" key="1">
    <citation type="submission" date="2020-08" db="EMBL/GenBank/DDBJ databases">
        <title>Genomic Encyclopedia of Type Strains, Phase IV (KMG-IV): sequencing the most valuable type-strain genomes for metagenomic binning, comparative biology and taxonomic classification.</title>
        <authorList>
            <person name="Goeker M."/>
        </authorList>
    </citation>
    <scope>NUCLEOTIDE SEQUENCE [LARGE SCALE GENOMIC DNA]</scope>
    <source>
        <strain evidence="1 2">DSM 23958</strain>
    </source>
</reference>
<comment type="caution">
    <text evidence="1">The sequence shown here is derived from an EMBL/GenBank/DDBJ whole genome shotgun (WGS) entry which is preliminary data.</text>
</comment>
<accession>A0A840S628</accession>
<organism evidence="1 2">
    <name type="scientific">Inhella inkyongensis</name>
    <dbReference type="NCBI Taxonomy" id="392593"/>
    <lineage>
        <taxon>Bacteria</taxon>
        <taxon>Pseudomonadati</taxon>
        <taxon>Pseudomonadota</taxon>
        <taxon>Betaproteobacteria</taxon>
        <taxon>Burkholderiales</taxon>
        <taxon>Sphaerotilaceae</taxon>
        <taxon>Inhella</taxon>
    </lineage>
</organism>
<evidence type="ECO:0000313" key="1">
    <source>
        <dbReference type="EMBL" id="MBB5203939.1"/>
    </source>
</evidence>
<gene>
    <name evidence="1" type="ORF">HNQ51_001232</name>
</gene>
<name>A0A840S628_9BURK</name>
<protein>
    <submittedName>
        <fullName evidence="1">Uncharacterized protein</fullName>
    </submittedName>
</protein>
<proteinExistence type="predicted"/>
<keyword evidence="2" id="KW-1185">Reference proteome</keyword>
<dbReference type="Proteomes" id="UP000554837">
    <property type="component" value="Unassembled WGS sequence"/>
</dbReference>
<dbReference type="AlphaFoldDB" id="A0A840S628"/>
<dbReference type="RefSeq" id="WP_175423646.1">
    <property type="nucleotide sequence ID" value="NZ_CP040709.1"/>
</dbReference>
<sequence length="90" mass="9930">MNLHHTPRRPAAPSWTPAVLERALGPQLRATLEGLEVQESSFGDWLKAGGDRRKRARDQQAQQAQQALGFKPTQQVLMGLNAVAAFMSTH</sequence>
<dbReference type="EMBL" id="JACHHO010000001">
    <property type="protein sequence ID" value="MBB5203939.1"/>
    <property type="molecule type" value="Genomic_DNA"/>
</dbReference>
<evidence type="ECO:0000313" key="2">
    <source>
        <dbReference type="Proteomes" id="UP000554837"/>
    </source>
</evidence>